<geneLocation type="mitochondrion" evidence="3"/>
<protein>
    <submittedName>
        <fullName evidence="3">ORF313 protein</fullName>
    </submittedName>
</protein>
<evidence type="ECO:0000256" key="2">
    <source>
        <dbReference type="SAM" id="Phobius"/>
    </source>
</evidence>
<proteinExistence type="predicted"/>
<reference evidence="3" key="1">
    <citation type="submission" date="2024-06" db="EMBL/GenBank/DDBJ databases">
        <title>Organellar genome sequences of Turritis glabra.</title>
        <authorList>
            <person name="Kawabe A."/>
        </authorList>
    </citation>
    <scope>NUCLEOTIDE SEQUENCE</scope>
    <source>
        <strain evidence="3">OhmiShirahama</strain>
    </source>
</reference>
<evidence type="ECO:0000313" key="3">
    <source>
        <dbReference type="EMBL" id="BBB05376.1"/>
    </source>
</evidence>
<dbReference type="AlphaFoldDB" id="A0A5H2V440"/>
<accession>A0A5H2V440</accession>
<dbReference type="PANTHER" id="PTHR33269">
    <property type="entry name" value="NADH-UBIQUINONE OXIDOREDUCTASE CHAIN 6"/>
    <property type="match status" value="1"/>
</dbReference>
<name>A0A5H2V440_TURGL</name>
<dbReference type="EMBL" id="LC325489">
    <property type="protein sequence ID" value="BBB05376.1"/>
    <property type="molecule type" value="Genomic_DNA"/>
</dbReference>
<dbReference type="PANTHER" id="PTHR33269:SF17">
    <property type="entry name" value="NADH-UBIQUINONE OXIDOREDUCTASE CHAIN 6"/>
    <property type="match status" value="1"/>
</dbReference>
<feature type="transmembrane region" description="Helical" evidence="2">
    <location>
        <begin position="71"/>
        <end position="94"/>
    </location>
</feature>
<keyword evidence="2" id="KW-0812">Transmembrane</keyword>
<keyword evidence="3" id="KW-0496">Mitochondrion</keyword>
<evidence type="ECO:0000256" key="1">
    <source>
        <dbReference type="SAM" id="MobiDB-lite"/>
    </source>
</evidence>
<keyword evidence="2" id="KW-1133">Transmembrane helix</keyword>
<sequence length="313" mass="35387">MTIRNQRFSLLKQPISSTLNQHLVDYPTPSNLSYWWGFGPLAGTMILSVLSSPALVSGLMVARAKNLVHSVLFPIPVFFSLKKLFHYFCCLPFIKGLATKCQLLLFLISHFLLLLVFTKLVLDLGGYLFMDDLSRALSQFVPGFSGGLGGGSNTPPNPSGDFFLSSYQTSDADYHDQRRGDSYFSSAPGVQEPHRHASGSSTNLDLNLEDQSQDPIFLEVERLNLKCEKVKEKMIVKTQSLLLERGYEIPDERDIKRAIDIVMTEHETIDIDQRSKRFQKLYSRLGKTGDKFWMELLETLADYDINLKSDSDN</sequence>
<keyword evidence="2" id="KW-0472">Membrane</keyword>
<feature type="transmembrane region" description="Helical" evidence="2">
    <location>
        <begin position="106"/>
        <end position="130"/>
    </location>
</feature>
<feature type="transmembrane region" description="Helical" evidence="2">
    <location>
        <begin position="34"/>
        <end position="59"/>
    </location>
</feature>
<feature type="region of interest" description="Disordered" evidence="1">
    <location>
        <begin position="185"/>
        <end position="205"/>
    </location>
</feature>
<organism evidence="3">
    <name type="scientific">Turritis glabra</name>
    <name type="common">Tower mustard</name>
    <name type="synonym">Arabis glabra</name>
    <dbReference type="NCBI Taxonomy" id="63678"/>
    <lineage>
        <taxon>Eukaryota</taxon>
        <taxon>Viridiplantae</taxon>
        <taxon>Streptophyta</taxon>
        <taxon>Embryophyta</taxon>
        <taxon>Tracheophyta</taxon>
        <taxon>Spermatophyta</taxon>
        <taxon>Magnoliopsida</taxon>
        <taxon>eudicotyledons</taxon>
        <taxon>Gunneridae</taxon>
        <taxon>Pentapetalae</taxon>
        <taxon>rosids</taxon>
        <taxon>malvids</taxon>
        <taxon>Brassicales</taxon>
        <taxon>Brassicaceae</taxon>
        <taxon>Turritideae</taxon>
        <taxon>Turritis</taxon>
    </lineage>
</organism>